<dbReference type="Proteomes" id="UP000254651">
    <property type="component" value="Unassembled WGS sequence"/>
</dbReference>
<comment type="cofactor">
    <cofactor evidence="3">
        <name>Zn(2+)</name>
        <dbReference type="ChEBI" id="CHEBI:29105"/>
    </cofactor>
    <text evidence="3">Binds 1 zinc ion.</text>
</comment>
<evidence type="ECO:0000256" key="3">
    <source>
        <dbReference type="HAMAP-Rule" id="MF_00649"/>
    </source>
</evidence>
<dbReference type="Pfam" id="PF03884">
    <property type="entry name" value="YacG"/>
    <property type="match status" value="1"/>
</dbReference>
<dbReference type="GO" id="GO:0008657">
    <property type="term" value="F:DNA topoisomerase type II (double strand cut, ATP-hydrolyzing) inhibitor activity"/>
    <property type="evidence" value="ECO:0007669"/>
    <property type="project" value="UniProtKB-UniRule"/>
</dbReference>
<dbReference type="Gene3D" id="3.30.50.10">
    <property type="entry name" value="Erythroid Transcription Factor GATA-1, subunit A"/>
    <property type="match status" value="1"/>
</dbReference>
<organism evidence="4 5">
    <name type="scientific">Bergeriella denitrificans</name>
    <name type="common">Neisseria denitrificans</name>
    <dbReference type="NCBI Taxonomy" id="494"/>
    <lineage>
        <taxon>Bacteria</taxon>
        <taxon>Pseudomonadati</taxon>
        <taxon>Pseudomonadota</taxon>
        <taxon>Betaproteobacteria</taxon>
        <taxon>Neisseriales</taxon>
        <taxon>Neisseriaceae</taxon>
        <taxon>Bergeriella</taxon>
    </lineage>
</organism>
<keyword evidence="2 3" id="KW-0862">Zinc</keyword>
<keyword evidence="1 3" id="KW-0479">Metal-binding</keyword>
<dbReference type="AlphaFoldDB" id="A0A378UFZ8"/>
<name>A0A378UFZ8_BERDE</name>
<feature type="binding site" evidence="3">
    <location>
        <position position="9"/>
    </location>
    <ligand>
        <name>Zn(2+)</name>
        <dbReference type="ChEBI" id="CHEBI:29105"/>
    </ligand>
</feature>
<gene>
    <name evidence="3 4" type="primary">yacG</name>
    <name evidence="4" type="ORF">NCTC10295_00075</name>
</gene>
<dbReference type="NCBIfam" id="NF001638">
    <property type="entry name" value="PRK00418.1"/>
    <property type="match status" value="1"/>
</dbReference>
<dbReference type="PANTHER" id="PTHR36150">
    <property type="entry name" value="DNA GYRASE INHIBITOR YACG"/>
    <property type="match status" value="1"/>
</dbReference>
<dbReference type="InterPro" id="IPR013088">
    <property type="entry name" value="Znf_NHR/GATA"/>
</dbReference>
<dbReference type="InterPro" id="IPR005584">
    <property type="entry name" value="DNA_gyrase_inhibitor_YacG"/>
</dbReference>
<comment type="subunit">
    <text evidence="3">Interacts with GyrB.</text>
</comment>
<dbReference type="GO" id="GO:0006355">
    <property type="term" value="P:regulation of DNA-templated transcription"/>
    <property type="evidence" value="ECO:0007669"/>
    <property type="project" value="InterPro"/>
</dbReference>
<proteinExistence type="inferred from homology"/>
<evidence type="ECO:0000313" key="5">
    <source>
        <dbReference type="Proteomes" id="UP000254651"/>
    </source>
</evidence>
<reference evidence="4 5" key="1">
    <citation type="submission" date="2018-06" db="EMBL/GenBank/DDBJ databases">
        <authorList>
            <consortium name="Pathogen Informatics"/>
            <person name="Doyle S."/>
        </authorList>
    </citation>
    <scope>NUCLEOTIDE SEQUENCE [LARGE SCALE GENOMIC DNA]</scope>
    <source>
        <strain evidence="4 5">NCTC10295</strain>
    </source>
</reference>
<feature type="binding site" evidence="3">
    <location>
        <position position="28"/>
    </location>
    <ligand>
        <name>Zn(2+)</name>
        <dbReference type="ChEBI" id="CHEBI:29105"/>
    </ligand>
</feature>
<comment type="similarity">
    <text evidence="3">Belongs to the DNA gyrase inhibitor YacG family.</text>
</comment>
<dbReference type="SUPFAM" id="SSF57716">
    <property type="entry name" value="Glucocorticoid receptor-like (DNA-binding domain)"/>
    <property type="match status" value="1"/>
</dbReference>
<dbReference type="RefSeq" id="WP_066080048.1">
    <property type="nucleotide sequence ID" value="NZ_CP181246.1"/>
</dbReference>
<feature type="binding site" evidence="3">
    <location>
        <position position="12"/>
    </location>
    <ligand>
        <name>Zn(2+)</name>
        <dbReference type="ChEBI" id="CHEBI:29105"/>
    </ligand>
</feature>
<dbReference type="EMBL" id="UGQS01000001">
    <property type="protein sequence ID" value="STZ75352.1"/>
    <property type="molecule type" value="Genomic_DNA"/>
</dbReference>
<evidence type="ECO:0000256" key="1">
    <source>
        <dbReference type="ARBA" id="ARBA00022723"/>
    </source>
</evidence>
<dbReference type="GO" id="GO:0008270">
    <property type="term" value="F:zinc ion binding"/>
    <property type="evidence" value="ECO:0007669"/>
    <property type="project" value="UniProtKB-UniRule"/>
</dbReference>
<dbReference type="PANTHER" id="PTHR36150:SF1">
    <property type="entry name" value="DNA GYRASE INHIBITOR YACG"/>
    <property type="match status" value="1"/>
</dbReference>
<keyword evidence="5" id="KW-1185">Reference proteome</keyword>
<accession>A0A378UFZ8</accession>
<comment type="function">
    <text evidence="3">Inhibits all the catalytic activities of DNA gyrase by preventing its interaction with DNA. Acts by binding directly to the C-terminal domain of GyrB, which probably disrupts DNA binding by the gyrase.</text>
</comment>
<feature type="binding site" evidence="3">
    <location>
        <position position="32"/>
    </location>
    <ligand>
        <name>Zn(2+)</name>
        <dbReference type="ChEBI" id="CHEBI:29105"/>
    </ligand>
</feature>
<protein>
    <recommendedName>
        <fullName evidence="3">DNA gyrase inhibitor YacG</fullName>
    </recommendedName>
</protein>
<sequence length="63" mass="7161">MNTALTVKCPTCQNPVAWNADSPYRPFCSQRCKLIDLGEWAQERYTVAAAEEEPLSEWENKAV</sequence>
<dbReference type="HAMAP" id="MF_00649">
    <property type="entry name" value="DNA_gyrase_inhibitor_YacG"/>
    <property type="match status" value="1"/>
</dbReference>
<evidence type="ECO:0000256" key="2">
    <source>
        <dbReference type="ARBA" id="ARBA00022833"/>
    </source>
</evidence>
<evidence type="ECO:0000313" key="4">
    <source>
        <dbReference type="EMBL" id="STZ75352.1"/>
    </source>
</evidence>